<dbReference type="Pfam" id="PF14281">
    <property type="entry name" value="PDDEXK_4"/>
    <property type="match status" value="1"/>
</dbReference>
<reference evidence="1" key="1">
    <citation type="journal article" date="2021" name="PeerJ">
        <title>Extensive microbial diversity within the chicken gut microbiome revealed by metagenomics and culture.</title>
        <authorList>
            <person name="Gilroy R."/>
            <person name="Ravi A."/>
            <person name="Getino M."/>
            <person name="Pursley I."/>
            <person name="Horton D.L."/>
            <person name="Alikhan N.F."/>
            <person name="Baker D."/>
            <person name="Gharbi K."/>
            <person name="Hall N."/>
            <person name="Watson M."/>
            <person name="Adriaenssens E.M."/>
            <person name="Foster-Nyarko E."/>
            <person name="Jarju S."/>
            <person name="Secka A."/>
            <person name="Antonio M."/>
            <person name="Oren A."/>
            <person name="Chaudhuri R.R."/>
            <person name="La Ragione R."/>
            <person name="Hildebrand F."/>
            <person name="Pallen M.J."/>
        </authorList>
    </citation>
    <scope>NUCLEOTIDE SEQUENCE</scope>
    <source>
        <strain evidence="1">CHK160-4876</strain>
    </source>
</reference>
<protein>
    <submittedName>
        <fullName evidence="1">PD-(D/E)XK nuclease family protein</fullName>
    </submittedName>
</protein>
<evidence type="ECO:0000313" key="1">
    <source>
        <dbReference type="EMBL" id="HJH10087.1"/>
    </source>
</evidence>
<comment type="caution">
    <text evidence="1">The sequence shown here is derived from an EMBL/GenBank/DDBJ whole genome shotgun (WGS) entry which is preliminary data.</text>
</comment>
<organism evidence="1 2">
    <name type="scientific">Metalysinibacillus jejuensis</name>
    <dbReference type="NCBI Taxonomy" id="914327"/>
    <lineage>
        <taxon>Bacteria</taxon>
        <taxon>Bacillati</taxon>
        <taxon>Bacillota</taxon>
        <taxon>Bacilli</taxon>
        <taxon>Bacillales</taxon>
        <taxon>Caryophanaceae</taxon>
        <taxon>Metalysinibacillus</taxon>
    </lineage>
</organism>
<dbReference type="InterPro" id="IPR029470">
    <property type="entry name" value="PDDEXK_4"/>
</dbReference>
<accession>A0A921N9Q1</accession>
<gene>
    <name evidence="1" type="ORF">K8V30_00065</name>
</gene>
<evidence type="ECO:0000313" key="2">
    <source>
        <dbReference type="Proteomes" id="UP000700212"/>
    </source>
</evidence>
<proteinExistence type="predicted"/>
<dbReference type="EMBL" id="DYTV01000003">
    <property type="protein sequence ID" value="HJH10087.1"/>
    <property type="molecule type" value="Genomic_DNA"/>
</dbReference>
<name>A0A921N9Q1_9BACL</name>
<dbReference type="AlphaFoldDB" id="A0A921N9Q1"/>
<reference evidence="1" key="2">
    <citation type="submission" date="2021-09" db="EMBL/GenBank/DDBJ databases">
        <authorList>
            <person name="Gilroy R."/>
        </authorList>
    </citation>
    <scope>NUCLEOTIDE SEQUENCE</scope>
    <source>
        <strain evidence="1">CHK160-4876</strain>
    </source>
</reference>
<dbReference type="Proteomes" id="UP000700212">
    <property type="component" value="Unassembled WGS sequence"/>
</dbReference>
<sequence length="448" mass="50912">MTYQTAQYQAYVTKLQQLKNIGWINNQLQLKKKPNFWSILEYGEQKGLQARSAHETRSSKMLRWLVDANENHGLGNIVAHKLITLIGGNSTFEPEKNKAIKATAEDMDIDVLYKDFSQNVCLAIEVKQFAKEGITSDDVSQLDKYKELVEERVIGENTAIQPYYIYLTPLKDKPSNSHWHAVSYEQLITIIDHVLANQLTASTIPYAADTKKLMTDFKEDLQRTVDYLQKDHTEIKELFSEQEKELTLALAEEIQHEAGTKHLAELDANHTDCDIYDLILLVKDYMKAQKQNHAPNDAVRILMRKIFNYLSATKQLPTDELLTHSANDRIAPIKPALIAQYNLAYDKVELTGGKGQGLYLHNVDGKKRIYLSGDAHGHFPNDSIQLLNEDKKISGKAQHVKNKQYLIKNEQIVENTIGTKEGATLAFDDMMEAHIMQAIKELNDAKGS</sequence>